<comment type="caution">
    <text evidence="6">The sequence shown here is derived from an EMBL/GenBank/DDBJ whole genome shotgun (WGS) entry which is preliminary data.</text>
</comment>
<organism evidence="6 7">
    <name type="scientific">Paenibacillus allorhizosphaerae</name>
    <dbReference type="NCBI Taxonomy" id="2849866"/>
    <lineage>
        <taxon>Bacteria</taxon>
        <taxon>Bacillati</taxon>
        <taxon>Bacillota</taxon>
        <taxon>Bacilli</taxon>
        <taxon>Bacillales</taxon>
        <taxon>Paenibacillaceae</taxon>
        <taxon>Paenibacillus</taxon>
    </lineage>
</organism>
<feature type="compositionally biased region" description="Polar residues" evidence="3">
    <location>
        <begin position="21"/>
        <end position="30"/>
    </location>
</feature>
<evidence type="ECO:0000256" key="3">
    <source>
        <dbReference type="SAM" id="MobiDB-lite"/>
    </source>
</evidence>
<dbReference type="SMART" id="SM00710">
    <property type="entry name" value="PbH1"/>
    <property type="match status" value="10"/>
</dbReference>
<dbReference type="InterPro" id="IPR006626">
    <property type="entry name" value="PbH1"/>
</dbReference>
<evidence type="ECO:0000259" key="5">
    <source>
        <dbReference type="Pfam" id="PF12708"/>
    </source>
</evidence>
<dbReference type="Pfam" id="PF12708">
    <property type="entry name" value="Pect-lyase_RHGA_epim"/>
    <property type="match status" value="1"/>
</dbReference>
<dbReference type="RefSeq" id="WP_218103076.1">
    <property type="nucleotide sequence ID" value="NZ_CAJVCE010000039.1"/>
</dbReference>
<dbReference type="InterPro" id="IPR006311">
    <property type="entry name" value="TAT_signal"/>
</dbReference>
<keyword evidence="7" id="KW-1185">Reference proteome</keyword>
<dbReference type="EMBL" id="CAJVCE010000039">
    <property type="protein sequence ID" value="CAG7658069.1"/>
    <property type="molecule type" value="Genomic_DNA"/>
</dbReference>
<keyword evidence="2" id="KW-0964">Secreted</keyword>
<evidence type="ECO:0000313" key="7">
    <source>
        <dbReference type="Proteomes" id="UP000730618"/>
    </source>
</evidence>
<dbReference type="Proteomes" id="UP000730618">
    <property type="component" value="Unassembled WGS sequence"/>
</dbReference>
<evidence type="ECO:0000313" key="6">
    <source>
        <dbReference type="EMBL" id="CAG7658069.1"/>
    </source>
</evidence>
<feature type="region of interest" description="Disordered" evidence="3">
    <location>
        <begin position="1"/>
        <end position="30"/>
    </location>
</feature>
<proteinExistence type="predicted"/>
<dbReference type="PROSITE" id="PS51318">
    <property type="entry name" value="TAT"/>
    <property type="match status" value="1"/>
</dbReference>
<reference evidence="6 7" key="1">
    <citation type="submission" date="2021-06" db="EMBL/GenBank/DDBJ databases">
        <authorList>
            <person name="Criscuolo A."/>
        </authorList>
    </citation>
    <scope>NUCLEOTIDE SEQUENCE [LARGE SCALE GENOMIC DNA]</scope>
    <source>
        <strain evidence="7">CIP 111802</strain>
    </source>
</reference>
<keyword evidence="4" id="KW-0472">Membrane</keyword>
<feature type="transmembrane region" description="Helical" evidence="4">
    <location>
        <begin position="37"/>
        <end position="57"/>
    </location>
</feature>
<dbReference type="InterPro" id="IPR024535">
    <property type="entry name" value="RHGA/B-epi-like_pectate_lyase"/>
</dbReference>
<feature type="domain" description="Rhamnogalacturonase A/B/Epimerase-like pectate lyase" evidence="5">
    <location>
        <begin position="105"/>
        <end position="167"/>
    </location>
</feature>
<feature type="compositionally biased region" description="Basic and acidic residues" evidence="3">
    <location>
        <begin position="9"/>
        <end position="20"/>
    </location>
</feature>
<comment type="subcellular location">
    <subcellularLocation>
        <location evidence="1">Secreted</location>
    </subcellularLocation>
</comment>
<keyword evidence="4" id="KW-1133">Transmembrane helix</keyword>
<evidence type="ECO:0000256" key="2">
    <source>
        <dbReference type="ARBA" id="ARBA00022525"/>
    </source>
</evidence>
<name>A0ABM8VTQ2_9BACL</name>
<keyword evidence="4" id="KW-0812">Transmembrane</keyword>
<gene>
    <name evidence="6" type="ORF">PAECIP111802_06939</name>
</gene>
<evidence type="ECO:0000256" key="1">
    <source>
        <dbReference type="ARBA" id="ARBA00004613"/>
    </source>
</evidence>
<protein>
    <recommendedName>
        <fullName evidence="5">Rhamnogalacturonase A/B/Epimerase-like pectate lyase domain-containing protein</fullName>
    </recommendedName>
</protein>
<feature type="compositionally biased region" description="Basic and acidic residues" evidence="3">
    <location>
        <begin position="71"/>
        <end position="80"/>
    </location>
</feature>
<sequence>MEVNPETKNVTEMDSTKEGQSEQTQAVRNSRISRRKLLASIAATGAAVVAGGLSNAVSGEASVSSSVYGNGDDKDKKPKMDADGVAYRFAVEQPERIVSDKLREWISVKDFGAKGDGTTNDTAALQTAIDWARSEGRKEIYIPSGTYHVPGKLSNASSVVFIGDNARFTSGSYKTYSLSQSLAQINTLSSAVGVNVADYRHLIPNQTADPADWDWSPAFQGALNEAKAGPVQVIVPPGTYKLKGPFKVYRNTHLKLLMATLVRSHAGAFLYNGDPGETFGGYDGHGNIVIEGGVFEGNIANFPSGYNAIILLRGRNITFNNVEIRDVVGAHAIDMNACEDVSFYKCRFLGFRDHTGNNAFREAIQISNQTSDSLGSDPNGFGINDGTPCRNIRVTDCYFGASGTTGTQAWAIGVGNHSAVHNLWNHNIKVYGCTFEGMTYAGIRLFKFSDVEILGNTFIGCTRGVKLDSAWGGSSLANQDASGVNSKLPQAGKNILIANNIFKDIKNESVVITGAVFGTIAAYYDSVSILGNMFDHQGIASPSSNANVIYLSWASHVKIDHNSIKKGYRGVYMAYVADVIIGDSNSVTDVSADGMIVTEHDVSFNVPTPGEPGYDATITAASVKTWYKSKGYTTNIQIGRSRLKRIGRTGVYLNYVWGFKIDGVTVDSAATATDADRDAIRIENNARNGEILFPTVIKNPDYISGTGGANRYAVNVLSSCQNIRLQAGELEGKASQTILLAGTNVWNGYYVYAPNGARYKATIGNDGLPAYTIG</sequence>
<feature type="region of interest" description="Disordered" evidence="3">
    <location>
        <begin position="61"/>
        <end position="80"/>
    </location>
</feature>
<accession>A0ABM8VTQ2</accession>
<evidence type="ECO:0000256" key="4">
    <source>
        <dbReference type="SAM" id="Phobius"/>
    </source>
</evidence>
<dbReference type="PANTHER" id="PTHR31375">
    <property type="match status" value="1"/>
</dbReference>